<dbReference type="PANTHER" id="PTHR24148:SF64">
    <property type="entry name" value="HETEROKARYON INCOMPATIBILITY DOMAIN-CONTAINING PROTEIN"/>
    <property type="match status" value="1"/>
</dbReference>
<dbReference type="GeneID" id="36589529"/>
<dbReference type="PANTHER" id="PTHR24148">
    <property type="entry name" value="ANKYRIN REPEAT DOMAIN-CONTAINING PROTEIN 39 HOMOLOG-RELATED"/>
    <property type="match status" value="1"/>
</dbReference>
<accession>A0A2J6SS85</accession>
<dbReference type="AlphaFoldDB" id="A0A2J6SS85"/>
<dbReference type="STRING" id="1095630.A0A2J6SS85"/>
<dbReference type="OrthoDB" id="2288928at2759"/>
<protein>
    <recommendedName>
        <fullName evidence="1">Heterokaryon incompatibility domain-containing protein</fullName>
    </recommendedName>
</protein>
<sequence>MDDLMQYEPEQNFYRPLAPPHTFRLLVLDPGHVSHPVSIRLRVVERATGPAYDAISYVWGDPGHKVTIACDGRPFEITFNLFWALVRIRSVSQPKILWADAICINQSDLQERSSEVTFMGSLYSNASRVYICMGDAEDGKELQVQTVINDAKALDLGRHSPLSLPSDHSLQNDVRWYALGTLTENPWFSRAWVIQEAALAKEPIVLYGRAEFGYRDLVSVLRWLNTSPWAIRFGLSSLFIHLDWADWRLNAQNPAYAFVDLLSHAALLSCSDPRDKVYAFLGHPLAYPLISNNLVRPDYQKTPAQVYLELSNALIQHTGLRVLTTVEHTQSTILEDLPSWVTRWDVSLVMNDIFKVPNTKFSASAGRTASAPVFAGNNLILQGIILEKVQHSYTIHTSEVSGISFENTFTGEQRGLKQVLEGLCKSGDSPRMYPAPELAFCSTLCTGGSAFESNLARRAVSLAVMFENRGQAPKDTSTQENIDDALVYFSGVKAVCMNRTVVATDRGFYGLAPLLTAPGDVVCIIVGVDVPFILRPRGDAGIFRLLGESYIHGVMEGQVKGMLERKEVFEQSVVIC</sequence>
<gene>
    <name evidence="2" type="ORF">K444DRAFT_619085</name>
</gene>
<evidence type="ECO:0000313" key="2">
    <source>
        <dbReference type="EMBL" id="PMD53553.1"/>
    </source>
</evidence>
<name>A0A2J6SS85_9HELO</name>
<keyword evidence="3" id="KW-1185">Reference proteome</keyword>
<dbReference type="Pfam" id="PF26639">
    <property type="entry name" value="Het-6_barrel"/>
    <property type="match status" value="1"/>
</dbReference>
<evidence type="ECO:0000313" key="3">
    <source>
        <dbReference type="Proteomes" id="UP000235371"/>
    </source>
</evidence>
<feature type="domain" description="Heterokaryon incompatibility" evidence="1">
    <location>
        <begin position="52"/>
        <end position="196"/>
    </location>
</feature>
<dbReference type="Pfam" id="PF06985">
    <property type="entry name" value="HET"/>
    <property type="match status" value="1"/>
</dbReference>
<dbReference type="InParanoid" id="A0A2J6SS85"/>
<evidence type="ECO:0000259" key="1">
    <source>
        <dbReference type="Pfam" id="PF06985"/>
    </source>
</evidence>
<proteinExistence type="predicted"/>
<dbReference type="InterPro" id="IPR052895">
    <property type="entry name" value="HetReg/Transcr_Mod"/>
</dbReference>
<dbReference type="InterPro" id="IPR010730">
    <property type="entry name" value="HET"/>
</dbReference>
<organism evidence="2 3">
    <name type="scientific">Hyaloscypha bicolor E</name>
    <dbReference type="NCBI Taxonomy" id="1095630"/>
    <lineage>
        <taxon>Eukaryota</taxon>
        <taxon>Fungi</taxon>
        <taxon>Dikarya</taxon>
        <taxon>Ascomycota</taxon>
        <taxon>Pezizomycotina</taxon>
        <taxon>Leotiomycetes</taxon>
        <taxon>Helotiales</taxon>
        <taxon>Hyaloscyphaceae</taxon>
        <taxon>Hyaloscypha</taxon>
        <taxon>Hyaloscypha bicolor</taxon>
    </lineage>
</organism>
<dbReference type="RefSeq" id="XP_024730457.1">
    <property type="nucleotide sequence ID" value="XM_024881452.1"/>
</dbReference>
<dbReference type="Proteomes" id="UP000235371">
    <property type="component" value="Unassembled WGS sequence"/>
</dbReference>
<dbReference type="EMBL" id="KZ613872">
    <property type="protein sequence ID" value="PMD53553.1"/>
    <property type="molecule type" value="Genomic_DNA"/>
</dbReference>
<reference evidence="2 3" key="1">
    <citation type="submission" date="2016-04" db="EMBL/GenBank/DDBJ databases">
        <title>A degradative enzymes factory behind the ericoid mycorrhizal symbiosis.</title>
        <authorList>
            <consortium name="DOE Joint Genome Institute"/>
            <person name="Martino E."/>
            <person name="Morin E."/>
            <person name="Grelet G."/>
            <person name="Kuo A."/>
            <person name="Kohler A."/>
            <person name="Daghino S."/>
            <person name="Barry K."/>
            <person name="Choi C."/>
            <person name="Cichocki N."/>
            <person name="Clum A."/>
            <person name="Copeland A."/>
            <person name="Hainaut M."/>
            <person name="Haridas S."/>
            <person name="Labutti K."/>
            <person name="Lindquist E."/>
            <person name="Lipzen A."/>
            <person name="Khouja H.-R."/>
            <person name="Murat C."/>
            <person name="Ohm R."/>
            <person name="Olson A."/>
            <person name="Spatafora J."/>
            <person name="Veneault-Fourrey C."/>
            <person name="Henrissat B."/>
            <person name="Grigoriev I."/>
            <person name="Martin F."/>
            <person name="Perotto S."/>
        </authorList>
    </citation>
    <scope>NUCLEOTIDE SEQUENCE [LARGE SCALE GENOMIC DNA]</scope>
    <source>
        <strain evidence="2 3">E</strain>
    </source>
</reference>